<reference evidence="3" key="1">
    <citation type="submission" date="2013-04" db="EMBL/GenBank/DDBJ databases">
        <title>Thioclava sp. 13D2W-2 Genome Sequencing.</title>
        <authorList>
            <person name="Lai Q."/>
            <person name="Li G."/>
            <person name="Shao Z."/>
        </authorList>
    </citation>
    <scope>NUCLEOTIDE SEQUENCE [LARGE SCALE GENOMIC DNA]</scope>
    <source>
        <strain evidence="3">13D2W-2</strain>
    </source>
</reference>
<dbReference type="PATRIC" id="fig|1317124.6.peg.404"/>
<dbReference type="RefSeq" id="WP_038143041.1">
    <property type="nucleotide sequence ID" value="NZ_AQRC01000001.1"/>
</dbReference>
<dbReference type="SUPFAM" id="SSF53474">
    <property type="entry name" value="alpha/beta-Hydrolases"/>
    <property type="match status" value="1"/>
</dbReference>
<proteinExistence type="predicted"/>
<comment type="caution">
    <text evidence="2">The sequence shown here is derived from an EMBL/GenBank/DDBJ whole genome shotgun (WGS) entry which is preliminary data.</text>
</comment>
<dbReference type="InterPro" id="IPR029058">
    <property type="entry name" value="AB_hydrolase_fold"/>
</dbReference>
<protein>
    <submittedName>
        <fullName evidence="2">Alpha/beta fold family hydrolase</fullName>
    </submittedName>
</protein>
<evidence type="ECO:0000313" key="2">
    <source>
        <dbReference type="EMBL" id="KFE36896.1"/>
    </source>
</evidence>
<dbReference type="InterPro" id="IPR000073">
    <property type="entry name" value="AB_hydrolase_1"/>
</dbReference>
<organism evidence="2 3">
    <name type="scientific">Thioclava atlantica</name>
    <dbReference type="NCBI Taxonomy" id="1317124"/>
    <lineage>
        <taxon>Bacteria</taxon>
        <taxon>Pseudomonadati</taxon>
        <taxon>Pseudomonadota</taxon>
        <taxon>Alphaproteobacteria</taxon>
        <taxon>Rhodobacterales</taxon>
        <taxon>Paracoccaceae</taxon>
        <taxon>Thioclava</taxon>
    </lineage>
</organism>
<feature type="domain" description="AB hydrolase-1" evidence="1">
    <location>
        <begin position="6"/>
        <end position="221"/>
    </location>
</feature>
<evidence type="ECO:0000313" key="3">
    <source>
        <dbReference type="Proteomes" id="UP000028607"/>
    </source>
</evidence>
<name>A0A085U1P9_9RHOB</name>
<dbReference type="Gene3D" id="3.40.50.1820">
    <property type="entry name" value="alpha/beta hydrolase"/>
    <property type="match status" value="1"/>
</dbReference>
<dbReference type="EMBL" id="AQRC01000001">
    <property type="protein sequence ID" value="KFE36896.1"/>
    <property type="molecule type" value="Genomic_DNA"/>
</dbReference>
<sequence>MPSAPLVFLPGFMCDARLFWHPLQELSAQRSVMVARLRGTSIEEMAEAVLEEAPARFALAGHWLGGIVAIEILRRAPERVSQIALIDVSPLPETPQVAAMRETRIVGARTGRLDEVMLDEIPAETLAPGPERAHAQALLLEMAAALGPEAFAAQSRALMRRPDLQRTLRNSKVRALLMCGEFDRICPPRRHEFLAELMPHAEYRMILGAGHLSPLEQPEKVTQGLRDWLEAPLLLA</sequence>
<dbReference type="Proteomes" id="UP000028607">
    <property type="component" value="Unassembled WGS sequence"/>
</dbReference>
<dbReference type="InterPro" id="IPR050228">
    <property type="entry name" value="Carboxylesterase_BioH"/>
</dbReference>
<keyword evidence="3" id="KW-1185">Reference proteome</keyword>
<gene>
    <name evidence="2" type="ORF">DW2_02020</name>
</gene>
<dbReference type="Pfam" id="PF12697">
    <property type="entry name" value="Abhydrolase_6"/>
    <property type="match status" value="1"/>
</dbReference>
<evidence type="ECO:0000259" key="1">
    <source>
        <dbReference type="Pfam" id="PF12697"/>
    </source>
</evidence>
<dbReference type="GO" id="GO:0016787">
    <property type="term" value="F:hydrolase activity"/>
    <property type="evidence" value="ECO:0007669"/>
    <property type="project" value="UniProtKB-KW"/>
</dbReference>
<dbReference type="eggNOG" id="COG2021">
    <property type="taxonomic scope" value="Bacteria"/>
</dbReference>
<accession>A0A085U1P9</accession>
<dbReference type="STRING" id="1317124.DW2_02020"/>
<dbReference type="OrthoDB" id="5491135at2"/>
<dbReference type="PANTHER" id="PTHR43194:SF2">
    <property type="entry name" value="PEROXISOMAL MEMBRANE PROTEIN LPX1"/>
    <property type="match status" value="1"/>
</dbReference>
<dbReference type="AlphaFoldDB" id="A0A085U1P9"/>
<keyword evidence="2" id="KW-0378">Hydrolase</keyword>
<reference evidence="2 3" key="2">
    <citation type="journal article" date="2015" name="Antonie Van Leeuwenhoek">
        <title>Thioclava indica sp. nov., isolated from surface seawater of the Indian Ocean.</title>
        <authorList>
            <person name="Liu Y."/>
            <person name="Lai Q."/>
            <person name="Du J."/>
            <person name="Xu H."/>
            <person name="Jiang L."/>
            <person name="Shao Z."/>
        </authorList>
    </citation>
    <scope>NUCLEOTIDE SEQUENCE [LARGE SCALE GENOMIC DNA]</scope>
    <source>
        <strain evidence="2 3">13D2W-2</strain>
    </source>
</reference>
<dbReference type="PANTHER" id="PTHR43194">
    <property type="entry name" value="HYDROLASE ALPHA/BETA FOLD FAMILY"/>
    <property type="match status" value="1"/>
</dbReference>